<comment type="caution">
    <text evidence="2">The sequence shown here is derived from an EMBL/GenBank/DDBJ whole genome shotgun (WGS) entry which is preliminary data.</text>
</comment>
<keyword evidence="3" id="KW-1185">Reference proteome</keyword>
<accession>A0A226F1R8</accession>
<evidence type="ECO:0000313" key="2">
    <source>
        <dbReference type="EMBL" id="OXA62886.1"/>
    </source>
</evidence>
<gene>
    <name evidence="2" type="ORF">Fcan01_00029</name>
</gene>
<feature type="compositionally biased region" description="Basic and acidic residues" evidence="1">
    <location>
        <begin position="83"/>
        <end position="104"/>
    </location>
</feature>
<evidence type="ECO:0000313" key="3">
    <source>
        <dbReference type="Proteomes" id="UP000198287"/>
    </source>
</evidence>
<protein>
    <submittedName>
        <fullName evidence="2">Uncharacterized protein</fullName>
    </submittedName>
</protein>
<feature type="region of interest" description="Disordered" evidence="1">
    <location>
        <begin position="77"/>
        <end position="104"/>
    </location>
</feature>
<dbReference type="Proteomes" id="UP000198287">
    <property type="component" value="Unassembled WGS sequence"/>
</dbReference>
<organism evidence="2 3">
    <name type="scientific">Folsomia candida</name>
    <name type="common">Springtail</name>
    <dbReference type="NCBI Taxonomy" id="158441"/>
    <lineage>
        <taxon>Eukaryota</taxon>
        <taxon>Metazoa</taxon>
        <taxon>Ecdysozoa</taxon>
        <taxon>Arthropoda</taxon>
        <taxon>Hexapoda</taxon>
        <taxon>Collembola</taxon>
        <taxon>Entomobryomorpha</taxon>
        <taxon>Isotomoidea</taxon>
        <taxon>Isotomidae</taxon>
        <taxon>Proisotominae</taxon>
        <taxon>Folsomia</taxon>
    </lineage>
</organism>
<name>A0A226F1R8_FOLCA</name>
<dbReference type="AlphaFoldDB" id="A0A226F1R8"/>
<reference evidence="2 3" key="1">
    <citation type="submission" date="2015-12" db="EMBL/GenBank/DDBJ databases">
        <title>The genome of Folsomia candida.</title>
        <authorList>
            <person name="Faddeeva A."/>
            <person name="Derks M.F."/>
            <person name="Anvar Y."/>
            <person name="Smit S."/>
            <person name="Van Straalen N."/>
            <person name="Roelofs D."/>
        </authorList>
    </citation>
    <scope>NUCLEOTIDE SEQUENCE [LARGE SCALE GENOMIC DNA]</scope>
    <source>
        <strain evidence="2 3">VU population</strain>
        <tissue evidence="2">Whole body</tissue>
    </source>
</reference>
<dbReference type="EMBL" id="LNIX01000001">
    <property type="protein sequence ID" value="OXA62886.1"/>
    <property type="molecule type" value="Genomic_DNA"/>
</dbReference>
<feature type="non-terminal residue" evidence="2">
    <location>
        <position position="1"/>
    </location>
</feature>
<evidence type="ECO:0000256" key="1">
    <source>
        <dbReference type="SAM" id="MobiDB-lite"/>
    </source>
</evidence>
<sequence>LKSGLVHDWKLIRKFESFIVYSTSVRVKSSSSVSWDKFFRFLILSGMTFSSLIVESQTGRLNLAKTALLDNPDTKADISLQPKLDHSRTERGTSRSFEQMRESQRKSRQIYPFIIYGGCNNEEYFGNIYSERTRPLKRRTLQSYKRQIVNECKDAHYTQEQCLDYCYQRHYPKGACSHIRNHGIVI</sequence>
<proteinExistence type="predicted"/>